<dbReference type="EMBL" id="RHLC01000009">
    <property type="protein sequence ID" value="TPP43673.1"/>
    <property type="molecule type" value="Genomic_DNA"/>
</dbReference>
<dbReference type="Proteomes" id="UP000318447">
    <property type="component" value="Unassembled WGS sequence"/>
</dbReference>
<dbReference type="Gene3D" id="3.90.79.10">
    <property type="entry name" value="Nucleoside Triphosphate Pyrophosphohydrolase"/>
    <property type="match status" value="1"/>
</dbReference>
<accession>A0A3Q8IFW7</accession>
<dbReference type="CDD" id="cd02883">
    <property type="entry name" value="NUDIX_Hydrolase"/>
    <property type="match status" value="1"/>
</dbReference>
<evidence type="ECO:0000256" key="1">
    <source>
        <dbReference type="SAM" id="MobiDB-lite"/>
    </source>
</evidence>
<dbReference type="PROSITE" id="PS51462">
    <property type="entry name" value="NUDIX"/>
    <property type="match status" value="1"/>
</dbReference>
<reference evidence="6" key="3">
    <citation type="submission" date="2011-02" db="EMBL/GenBank/DDBJ databases">
        <title>Whole genome sequencing of Leishmania donovani clinical lines reveals dynamic variation related to drug resistance.</title>
        <authorList>
            <person name="Downing T."/>
            <person name="Imamura H."/>
            <person name="Sanders M."/>
            <person name="Decuypere S."/>
            <person name="Hertz-Fowler C."/>
            <person name="Clark T.G."/>
            <person name="Rijal S."/>
            <person name="Sundar S."/>
            <person name="Quail M.A."/>
            <person name="De Doncker S."/>
            <person name="Maes I."/>
            <person name="Vanaerschot M."/>
            <person name="Stark O."/>
            <person name="Schonian G."/>
            <person name="Dujardin J.C."/>
            <person name="Berriman M."/>
        </authorList>
    </citation>
    <scope>NUCLEOTIDE SEQUENCE [LARGE SCALE GENOMIC DNA]</scope>
    <source>
        <strain evidence="6">BPK282A1</strain>
    </source>
</reference>
<evidence type="ECO:0000313" key="8">
    <source>
        <dbReference type="Proteomes" id="UP000318447"/>
    </source>
</evidence>
<organism evidence="3 7">
    <name type="scientific">Leishmania donovani</name>
    <dbReference type="NCBI Taxonomy" id="5661"/>
    <lineage>
        <taxon>Eukaryota</taxon>
        <taxon>Discoba</taxon>
        <taxon>Euglenozoa</taxon>
        <taxon>Kinetoplastea</taxon>
        <taxon>Metakinetoplastina</taxon>
        <taxon>Trypanosomatida</taxon>
        <taxon>Trypanosomatidae</taxon>
        <taxon>Leishmaniinae</taxon>
        <taxon>Leishmania</taxon>
    </lineage>
</organism>
<proteinExistence type="predicted"/>
<dbReference type="KEGG" id="ldo:LDBPK_321620"/>
<dbReference type="Proteomes" id="UP000274082">
    <property type="component" value="Chromosome 32"/>
</dbReference>
<protein>
    <submittedName>
        <fullName evidence="5">NUDIX domain family protein</fullName>
    </submittedName>
    <submittedName>
        <fullName evidence="3">NUDIX hydrolase dihydroneopterin triphosphate pyrophosphohydrolase/hydrolase, putative</fullName>
        <ecNumber evidence="3">3.6.1.-</ecNumber>
    </submittedName>
</protein>
<gene>
    <name evidence="5" type="ORF">CGC21_20360</name>
    <name evidence="4" type="ORF">LDBPK_321620</name>
    <name evidence="3" type="ORF">LdCL_320021800</name>
</gene>
<dbReference type="VEuPathDB" id="TriTrypDB:LdBPK_321620.1"/>
<dbReference type="Pfam" id="PF00293">
    <property type="entry name" value="NUDIX"/>
    <property type="match status" value="1"/>
</dbReference>
<dbReference type="InterPro" id="IPR000086">
    <property type="entry name" value="NUDIX_hydrolase_dom"/>
</dbReference>
<name>A0A3Q8IFW7_LEIDO</name>
<dbReference type="RefSeq" id="XP_003863578.1">
    <property type="nucleotide sequence ID" value="XM_003863530.1"/>
</dbReference>
<evidence type="ECO:0000259" key="2">
    <source>
        <dbReference type="PROSITE" id="PS51462"/>
    </source>
</evidence>
<keyword evidence="7" id="KW-1185">Reference proteome</keyword>
<dbReference type="VEuPathDB" id="TriTrypDB:LDHU3_32.2040"/>
<dbReference type="EC" id="3.6.1.-" evidence="3"/>
<dbReference type="GeneID" id="13390628"/>
<dbReference type="SUPFAM" id="SSF55811">
    <property type="entry name" value="Nudix"/>
    <property type="match status" value="1"/>
</dbReference>
<sequence length="244" mass="27221">MFAPMLLQDSKARRTRGNADESTEKNVIIRAADSLAYRRSVQLFFVNEDGQFLIGCPVGESNRYYRQTVQGGSVEGETPMQTAANEAWEEIGLDLAKDATFLLEVLPPPTSLSGSCDSAGILAVPQDNNGVLNSSGEIVSEYRATFRYRTKQWRNKGIHGQEMYPFLFFLPRDHISQLDVQARKRGVRQEFKLLYWGPLCVLEDQAPPVKKQVMSVICPAVAAAALPLLQCWRYPLDGIAAYVS</sequence>
<evidence type="ECO:0000313" key="4">
    <source>
        <dbReference type="EMBL" id="CBZ36893.1"/>
    </source>
</evidence>
<accession>E9BNR5</accession>
<dbReference type="EMBL" id="CP029531">
    <property type="protein sequence ID" value="AYU81709.1"/>
    <property type="molecule type" value="Genomic_DNA"/>
</dbReference>
<dbReference type="OMA" id="GIHGQEM"/>
<dbReference type="GO" id="GO:0016787">
    <property type="term" value="F:hydrolase activity"/>
    <property type="evidence" value="ECO:0007669"/>
    <property type="project" value="UniProtKB-KW"/>
</dbReference>
<dbReference type="OrthoDB" id="447842at2759"/>
<dbReference type="EMBL" id="FR799619">
    <property type="protein sequence ID" value="CBZ36893.1"/>
    <property type="molecule type" value="Genomic_DNA"/>
</dbReference>
<reference evidence="3 7" key="4">
    <citation type="journal article" date="2018" name="Sci. Rep.">
        <title>A complete Leishmania donovani reference genome identifies novel genetic variations associated with virulence.</title>
        <authorList>
            <person name="Lypaczewski P."/>
            <person name="Hoshizaki J."/>
            <person name="Zhang W.-W."/>
            <person name="McCall L.-I."/>
            <person name="Torcivia-Rodriguez J."/>
            <person name="Simonyan V."/>
            <person name="Kaur A."/>
            <person name="Dewar K."/>
            <person name="Matlashewski G."/>
        </authorList>
    </citation>
    <scope>NUCLEOTIDE SEQUENCE [LARGE SCALE GENOMIC DNA]</scope>
    <source>
        <strain evidence="3 7">LdCL</strain>
    </source>
</reference>
<evidence type="ECO:0000313" key="5">
    <source>
        <dbReference type="EMBL" id="TPP43673.1"/>
    </source>
</evidence>
<dbReference type="VEuPathDB" id="TriTrypDB:LdCL_320021800"/>
<reference evidence="8" key="5">
    <citation type="submission" date="2019-02" db="EMBL/GenBank/DDBJ databases">
        <title>FDA dAtabase for Regulatory Grade micrObial Sequences (FDA-ARGOS): Supporting development and validation of Infectious Disease Dx tests.</title>
        <authorList>
            <person name="Duncan R."/>
            <person name="Fisher C."/>
            <person name="Tallon L."/>
            <person name="Sadzewicz L."/>
            <person name="Sengamalay N."/>
            <person name="Ott S."/>
            <person name="Godinez A."/>
            <person name="Nagaraj S."/>
            <person name="Vavikolanu K."/>
            <person name="Nadendla S."/>
            <person name="Aluvathingal J."/>
            <person name="Sichtig H."/>
        </authorList>
    </citation>
    <scope>NUCLEOTIDE SEQUENCE [LARGE SCALE GENOMIC DNA]</scope>
    <source>
        <strain evidence="8">FDAARGOS_361</strain>
    </source>
</reference>
<dbReference type="AlphaFoldDB" id="A0A3Q8IFW7"/>
<reference evidence="5" key="6">
    <citation type="submission" date="2019-02" db="EMBL/GenBank/DDBJ databases">
        <title>FDA dAtabase for Regulatory Grade micrObial Sequences (FDA-ARGOS): Supporting development and validation of Infectious Disease Dx tests.</title>
        <authorList>
            <person name="Duncan R."/>
            <person name="Fisher C."/>
            <person name="Tallon L.J."/>
            <person name="Sadzewicz L."/>
            <person name="Sengamalay N."/>
            <person name="Ott S."/>
            <person name="Godinez A."/>
            <person name="Nagaraj S."/>
            <person name="Nadendla S."/>
            <person name="Sichtig H."/>
        </authorList>
    </citation>
    <scope>NUCLEOTIDE SEQUENCE</scope>
    <source>
        <strain evidence="5">FDAARGOS_361</strain>
    </source>
</reference>
<evidence type="ECO:0000313" key="7">
    <source>
        <dbReference type="Proteomes" id="UP000274082"/>
    </source>
</evidence>
<reference evidence="4 6" key="1">
    <citation type="journal article" date="2011" name="Genome Res.">
        <title>Whole genome sequencing of multiple Leishmania donovani clinical isolates provides insights into population structure and mechanisms of drug resistance.</title>
        <authorList>
            <person name="Downing T."/>
            <person name="Imamura H."/>
            <person name="Decuypere S."/>
            <person name="Clark T.G."/>
            <person name="Coombs G.H."/>
            <person name="Cotton J.A."/>
            <person name="Hilley J.D."/>
            <person name="de Doncker S."/>
            <person name="Maes I."/>
            <person name="Mottram J.C."/>
            <person name="Quail M.A."/>
            <person name="Rijal S."/>
            <person name="Sanders M."/>
            <person name="Schonian G."/>
            <person name="Stark O."/>
            <person name="Sundar S."/>
            <person name="Vanaerschot M."/>
            <person name="Hertz-Fowler C."/>
            <person name="Dujardin J.C."/>
            <person name="Berriman M."/>
        </authorList>
    </citation>
    <scope>NUCLEOTIDE SEQUENCE [LARGE SCALE GENOMIC DNA]</scope>
    <source>
        <strain evidence="4 6">BPK282A1</strain>
    </source>
</reference>
<dbReference type="InterPro" id="IPR015797">
    <property type="entry name" value="NUDIX_hydrolase-like_dom_sf"/>
</dbReference>
<evidence type="ECO:0000313" key="3">
    <source>
        <dbReference type="EMBL" id="AYU81709.1"/>
    </source>
</evidence>
<feature type="region of interest" description="Disordered" evidence="1">
    <location>
        <begin position="1"/>
        <end position="22"/>
    </location>
</feature>
<keyword evidence="3" id="KW-0378">Hydrolase</keyword>
<dbReference type="Proteomes" id="UP000008980">
    <property type="component" value="Chromosome 32"/>
</dbReference>
<reference evidence="4" key="2">
    <citation type="submission" date="2011-01" db="EMBL/GenBank/DDBJ databases">
        <authorList>
            <person name="Zhao B.P."/>
            <person name="Ren Z.A."/>
            <person name="Li C.D."/>
        </authorList>
    </citation>
    <scope>NUCLEOTIDE SEQUENCE</scope>
    <source>
        <strain evidence="4">BPK282A1</strain>
    </source>
</reference>
<evidence type="ECO:0000313" key="6">
    <source>
        <dbReference type="Proteomes" id="UP000008980"/>
    </source>
</evidence>
<feature type="domain" description="Nudix hydrolase" evidence="2">
    <location>
        <begin position="36"/>
        <end position="219"/>
    </location>
</feature>